<name>A0A0H5RKW5_9EUKA</name>
<proteinExistence type="predicted"/>
<accession>A0A0H5RKW5</accession>
<dbReference type="EMBL" id="HACM01008917">
    <property type="protein sequence ID" value="CRZ09359.1"/>
    <property type="molecule type" value="Transcribed_RNA"/>
</dbReference>
<protein>
    <submittedName>
        <fullName evidence="2">Uncharacterized protein</fullName>
    </submittedName>
</protein>
<keyword evidence="1" id="KW-0812">Transmembrane</keyword>
<dbReference type="AlphaFoldDB" id="A0A0H5RKW5"/>
<keyword evidence="1" id="KW-1133">Transmembrane helix</keyword>
<keyword evidence="1" id="KW-0472">Membrane</keyword>
<feature type="non-terminal residue" evidence="2">
    <location>
        <position position="1"/>
    </location>
</feature>
<evidence type="ECO:0000313" key="2">
    <source>
        <dbReference type="EMBL" id="CRZ09359.1"/>
    </source>
</evidence>
<evidence type="ECO:0000256" key="1">
    <source>
        <dbReference type="SAM" id="Phobius"/>
    </source>
</evidence>
<sequence>NSNLTANGVSRSILISAIGVPEVADFAEMSSPGTRQPFYYGIRFFVIMMLLSYALSFAAGYFAWTYFGPVTGGKTVRPLNHMANMNPLFHHDHRTFGKKKWEIQRCSRRETNALAGTHNIQ</sequence>
<organism evidence="2">
    <name type="scientific">Spongospora subterranea</name>
    <dbReference type="NCBI Taxonomy" id="70186"/>
    <lineage>
        <taxon>Eukaryota</taxon>
        <taxon>Sar</taxon>
        <taxon>Rhizaria</taxon>
        <taxon>Endomyxa</taxon>
        <taxon>Phytomyxea</taxon>
        <taxon>Plasmodiophorida</taxon>
        <taxon>Plasmodiophoridae</taxon>
        <taxon>Spongospora</taxon>
    </lineage>
</organism>
<feature type="transmembrane region" description="Helical" evidence="1">
    <location>
        <begin position="38"/>
        <end position="64"/>
    </location>
</feature>
<reference evidence="2" key="1">
    <citation type="submission" date="2015-04" db="EMBL/GenBank/DDBJ databases">
        <title>The genome sequence of the plant pathogenic Rhizarian Plasmodiophora brassicae reveals insights in its biotrophic life cycle and the origin of chitin synthesis.</title>
        <authorList>
            <person name="Schwelm A."/>
            <person name="Fogelqvist J."/>
            <person name="Knaust A."/>
            <person name="Julke S."/>
            <person name="Lilja T."/>
            <person name="Dhandapani V."/>
            <person name="Bonilla-Rosso G."/>
            <person name="Karlsson M."/>
            <person name="Shevchenko A."/>
            <person name="Choi S.R."/>
            <person name="Kim H.G."/>
            <person name="Park J.Y."/>
            <person name="Lim Y.P."/>
            <person name="Ludwig-Muller J."/>
            <person name="Dixelius C."/>
        </authorList>
    </citation>
    <scope>NUCLEOTIDE SEQUENCE</scope>
    <source>
        <tissue evidence="2">Potato root galls</tissue>
    </source>
</reference>